<feature type="signal peptide" evidence="2">
    <location>
        <begin position="1"/>
        <end position="24"/>
    </location>
</feature>
<evidence type="ECO:0000256" key="2">
    <source>
        <dbReference type="SAM" id="SignalP"/>
    </source>
</evidence>
<evidence type="ECO:0000256" key="1">
    <source>
        <dbReference type="ARBA" id="ARBA00022729"/>
    </source>
</evidence>
<dbReference type="AlphaFoldDB" id="A0A378U057"/>
<dbReference type="Pfam" id="PF00496">
    <property type="entry name" value="SBP_bac_5"/>
    <property type="match status" value="1"/>
</dbReference>
<dbReference type="Gene3D" id="3.40.190.10">
    <property type="entry name" value="Periplasmic binding protein-like II"/>
    <property type="match status" value="1"/>
</dbReference>
<evidence type="ECO:0000313" key="4">
    <source>
        <dbReference type="EMBL" id="STZ68655.1"/>
    </source>
</evidence>
<evidence type="ECO:0000259" key="3">
    <source>
        <dbReference type="Pfam" id="PF00496"/>
    </source>
</evidence>
<feature type="domain" description="Solute-binding protein family 5" evidence="3">
    <location>
        <begin position="100"/>
        <end position="504"/>
    </location>
</feature>
<dbReference type="GeneID" id="93353169"/>
<name>A0A378U057_NEIEL</name>
<dbReference type="InterPro" id="IPR030678">
    <property type="entry name" value="Peptide/Ni-bd"/>
</dbReference>
<dbReference type="EMBL" id="UGQW01000002">
    <property type="protein sequence ID" value="STZ68655.1"/>
    <property type="molecule type" value="Genomic_DNA"/>
</dbReference>
<dbReference type="GO" id="GO:0015833">
    <property type="term" value="P:peptide transport"/>
    <property type="evidence" value="ECO:0007669"/>
    <property type="project" value="TreeGrafter"/>
</dbReference>
<dbReference type="Gene3D" id="3.10.105.10">
    <property type="entry name" value="Dipeptide-binding Protein, Domain 3"/>
    <property type="match status" value="1"/>
</dbReference>
<dbReference type="PANTHER" id="PTHR30290:SF64">
    <property type="entry name" value="ABC TRANSPORTER PERIPLASMIC BINDING PROTEIN"/>
    <property type="match status" value="1"/>
</dbReference>
<dbReference type="GO" id="GO:0043190">
    <property type="term" value="C:ATP-binding cassette (ABC) transporter complex"/>
    <property type="evidence" value="ECO:0007669"/>
    <property type="project" value="InterPro"/>
</dbReference>
<dbReference type="InterPro" id="IPR039424">
    <property type="entry name" value="SBP_5"/>
</dbReference>
<dbReference type="InterPro" id="IPR000914">
    <property type="entry name" value="SBP_5_dom"/>
</dbReference>
<gene>
    <name evidence="4" type="primary">appA</name>
    <name evidence="4" type="ORF">NCTC10660_02182</name>
</gene>
<reference evidence="4 5" key="1">
    <citation type="submission" date="2018-06" db="EMBL/GenBank/DDBJ databases">
        <authorList>
            <consortium name="Pathogen Informatics"/>
            <person name="Doyle S."/>
        </authorList>
    </citation>
    <scope>NUCLEOTIDE SEQUENCE [LARGE SCALE GENOMIC DNA]</scope>
    <source>
        <strain evidence="4 5">NCTC10660</strain>
    </source>
</reference>
<feature type="chain" id="PRO_5016665606" evidence="2">
    <location>
        <begin position="25"/>
        <end position="597"/>
    </location>
</feature>
<accession>A0A378U057</accession>
<evidence type="ECO:0000313" key="5">
    <source>
        <dbReference type="Proteomes" id="UP000254927"/>
    </source>
</evidence>
<dbReference type="PIRSF" id="PIRSF002741">
    <property type="entry name" value="MppA"/>
    <property type="match status" value="1"/>
</dbReference>
<dbReference type="GO" id="GO:1904680">
    <property type="term" value="F:peptide transmembrane transporter activity"/>
    <property type="evidence" value="ECO:0007669"/>
    <property type="project" value="TreeGrafter"/>
</dbReference>
<dbReference type="CDD" id="cd08497">
    <property type="entry name" value="MbnE-like"/>
    <property type="match status" value="1"/>
</dbReference>
<organism evidence="4 5">
    <name type="scientific">Neisseria elongata</name>
    <dbReference type="NCBI Taxonomy" id="495"/>
    <lineage>
        <taxon>Bacteria</taxon>
        <taxon>Pseudomonadati</taxon>
        <taxon>Pseudomonadota</taxon>
        <taxon>Betaproteobacteria</taxon>
        <taxon>Neisseriales</taxon>
        <taxon>Neisseriaceae</taxon>
        <taxon>Neisseria</taxon>
    </lineage>
</organism>
<dbReference type="RefSeq" id="WP_074897150.1">
    <property type="nucleotide sequence ID" value="NZ_CP031252.1"/>
</dbReference>
<dbReference type="PANTHER" id="PTHR30290">
    <property type="entry name" value="PERIPLASMIC BINDING COMPONENT OF ABC TRANSPORTER"/>
    <property type="match status" value="1"/>
</dbReference>
<keyword evidence="1 2" id="KW-0732">Signal</keyword>
<protein>
    <submittedName>
        <fullName evidence="4">Oligopeptide-binding protein AppA</fullName>
    </submittedName>
</protein>
<dbReference type="Proteomes" id="UP000254927">
    <property type="component" value="Unassembled WGS sequence"/>
</dbReference>
<dbReference type="GO" id="GO:0030288">
    <property type="term" value="C:outer membrane-bounded periplasmic space"/>
    <property type="evidence" value="ECO:0007669"/>
    <property type="project" value="TreeGrafter"/>
</dbReference>
<dbReference type="GO" id="GO:0042884">
    <property type="term" value="P:microcin transport"/>
    <property type="evidence" value="ECO:0007669"/>
    <property type="project" value="TreeGrafter"/>
</dbReference>
<dbReference type="SUPFAM" id="SSF53850">
    <property type="entry name" value="Periplasmic binding protein-like II"/>
    <property type="match status" value="1"/>
</dbReference>
<sequence>MKPSAVSAFCAAVLLSAAVRPAVAGYAAGLGQPPLYAEGFKHFGYVNPNAPKGGSFTLPVQGSFDTLNPFTLKGSAESGVAMLTVDTLMTEGGDDPFAMYGLLAQDISLASDGLSVTFRLNPKARFHNGDPVLAEDVAASFKLLTQDKAAQPRWKFYWSDVAAVETPDSRTVRFRFKKRNAELHMILGQLPVFSRKSYPQGLEKGGNTAPIGSGPYRLVKTDSGRLSEFARDKNYWARDLPSRRGMYNFDTVRFRYLRDPTMRIEGVKAGDFDFTQETAARSWARAYPADILKKRGLEKAELPHSNTVGMQGFVLNQRRAALKDIRVRQALVLSFDFENVNSRMMYDAYRRSPSFFTNSEMAASGLPDAAELALLTPLSDRLPAAVFRQPVPMPPQSDPALGIRPNLLKARSLLLEAGYRYQNGVLTDKQGRPLVLEYLTNSKTFERVAGKWQRDLAKIGITLNLRTVDASLYQKRLADFDYDIIMATYSNSQSPGNEQIDYFGCAAAQTKGSGNYAGVCDPAVEQLLKRFEHFSDRRELVTAARALDRVLRHQYIVVPNWYSDRYRIIYRRTLGIPARPPKYYQAASWALQTWWVK</sequence>
<proteinExistence type="predicted"/>